<dbReference type="EMBL" id="BGZK01000295">
    <property type="protein sequence ID" value="GBP34854.1"/>
    <property type="molecule type" value="Genomic_DNA"/>
</dbReference>
<evidence type="ECO:0000313" key="1">
    <source>
        <dbReference type="EMBL" id="GBP34854.1"/>
    </source>
</evidence>
<dbReference type="AlphaFoldDB" id="A0A4C1VAB8"/>
<gene>
    <name evidence="1" type="ORF">EVAR_95959_1</name>
</gene>
<evidence type="ECO:0000313" key="2">
    <source>
        <dbReference type="Proteomes" id="UP000299102"/>
    </source>
</evidence>
<reference evidence="1 2" key="1">
    <citation type="journal article" date="2019" name="Commun. Biol.">
        <title>The bagworm genome reveals a unique fibroin gene that provides high tensile strength.</title>
        <authorList>
            <person name="Kono N."/>
            <person name="Nakamura H."/>
            <person name="Ohtoshi R."/>
            <person name="Tomita M."/>
            <person name="Numata K."/>
            <person name="Arakawa K."/>
        </authorList>
    </citation>
    <scope>NUCLEOTIDE SEQUENCE [LARGE SCALE GENOMIC DNA]</scope>
</reference>
<accession>A0A4C1VAB8</accession>
<proteinExistence type="predicted"/>
<protein>
    <submittedName>
        <fullName evidence="1">Uncharacterized protein</fullName>
    </submittedName>
</protein>
<dbReference type="Pfam" id="PF01359">
    <property type="entry name" value="Transposase_1"/>
    <property type="match status" value="1"/>
</dbReference>
<dbReference type="InterPro" id="IPR001888">
    <property type="entry name" value="Transposase_1"/>
</dbReference>
<dbReference type="Proteomes" id="UP000299102">
    <property type="component" value="Unassembled WGS sequence"/>
</dbReference>
<comment type="caution">
    <text evidence="1">The sequence shown here is derived from an EMBL/GenBank/DDBJ whole genome shotgun (WGS) entry which is preliminary data.</text>
</comment>
<dbReference type="OrthoDB" id="7510588at2759"/>
<keyword evidence="2" id="KW-1185">Reference proteome</keyword>
<organism evidence="1 2">
    <name type="scientific">Eumeta variegata</name>
    <name type="common">Bagworm moth</name>
    <name type="synonym">Eumeta japonica</name>
    <dbReference type="NCBI Taxonomy" id="151549"/>
    <lineage>
        <taxon>Eukaryota</taxon>
        <taxon>Metazoa</taxon>
        <taxon>Ecdysozoa</taxon>
        <taxon>Arthropoda</taxon>
        <taxon>Hexapoda</taxon>
        <taxon>Insecta</taxon>
        <taxon>Pterygota</taxon>
        <taxon>Neoptera</taxon>
        <taxon>Endopterygota</taxon>
        <taxon>Lepidoptera</taxon>
        <taxon>Glossata</taxon>
        <taxon>Ditrysia</taxon>
        <taxon>Tineoidea</taxon>
        <taxon>Psychidae</taxon>
        <taxon>Oiketicinae</taxon>
        <taxon>Eumeta</taxon>
    </lineage>
</organism>
<name>A0A4C1VAB8_EUMVA</name>
<sequence>MVRLEGIIRYELLPPDKSITSNLYCQELMRLKQEVEKAATIDQEKGASNNSELSEYLVQNNLQIRMSRSVCGAKLTASPVL</sequence>